<sequence>MFPRRQLNLTCYLRAPDLCSSRLRTTMTTKILDHIVHLTPPGTVQETAEQFRQLGFNVLDGGVHAGGLTANSLVVLGDHVYLELISFTKPLEAYPPSDPSRKARESHKWASRVPGWIDYAFLGNGSLTPPQRISDIINSRRDESEGPLYLDEVPGGRTRPDGEVLKWVITSPAKAKSILPFFCGDVTDRRLRVPTQPDSTSPHPCGARGIAHIRLLTSRSSFAAEYKELSVVIETPPISHTPTEAKWYLSTLNGLRAPTIILSTPVDQEQENFVVNTSLPRIYEVGFWVGEDDKEGSITTPFAKIVWVR</sequence>
<dbReference type="PANTHER" id="PTHR40265:SF1">
    <property type="entry name" value="GLYOXALASE-LIKE DOMAIN-CONTAINING PROTEIN"/>
    <property type="match status" value="1"/>
</dbReference>
<proteinExistence type="predicted"/>
<organism evidence="2 3">
    <name type="scientific">Mycena metata</name>
    <dbReference type="NCBI Taxonomy" id="1033252"/>
    <lineage>
        <taxon>Eukaryota</taxon>
        <taxon>Fungi</taxon>
        <taxon>Dikarya</taxon>
        <taxon>Basidiomycota</taxon>
        <taxon>Agaricomycotina</taxon>
        <taxon>Agaricomycetes</taxon>
        <taxon>Agaricomycetidae</taxon>
        <taxon>Agaricales</taxon>
        <taxon>Marasmiineae</taxon>
        <taxon>Mycenaceae</taxon>
        <taxon>Mycena</taxon>
    </lineage>
</organism>
<comment type="caution">
    <text evidence="2">The sequence shown here is derived from an EMBL/GenBank/DDBJ whole genome shotgun (WGS) entry which is preliminary data.</text>
</comment>
<dbReference type="EMBL" id="JARKIB010000015">
    <property type="protein sequence ID" value="KAJ7771454.1"/>
    <property type="molecule type" value="Genomic_DNA"/>
</dbReference>
<dbReference type="PANTHER" id="PTHR40265">
    <property type="entry name" value="BLL2707 PROTEIN"/>
    <property type="match status" value="1"/>
</dbReference>
<accession>A0AAD7NRC8</accession>
<dbReference type="Pfam" id="PF13468">
    <property type="entry name" value="Glyoxalase_3"/>
    <property type="match status" value="1"/>
</dbReference>
<evidence type="ECO:0000259" key="1">
    <source>
        <dbReference type="Pfam" id="PF13468"/>
    </source>
</evidence>
<keyword evidence="3" id="KW-1185">Reference proteome</keyword>
<feature type="domain" description="Glyoxalase-like" evidence="1">
    <location>
        <begin position="32"/>
        <end position="227"/>
    </location>
</feature>
<dbReference type="InterPro" id="IPR029068">
    <property type="entry name" value="Glyas_Bleomycin-R_OHBP_Dase"/>
</dbReference>
<evidence type="ECO:0000313" key="3">
    <source>
        <dbReference type="Proteomes" id="UP001215598"/>
    </source>
</evidence>
<dbReference type="Proteomes" id="UP001215598">
    <property type="component" value="Unassembled WGS sequence"/>
</dbReference>
<protein>
    <submittedName>
        <fullName evidence="2">Glyoxalase-like domain-containing protein</fullName>
    </submittedName>
</protein>
<gene>
    <name evidence="2" type="ORF">B0H16DRAFT_1513600</name>
</gene>
<reference evidence="2" key="1">
    <citation type="submission" date="2023-03" db="EMBL/GenBank/DDBJ databases">
        <title>Massive genome expansion in bonnet fungi (Mycena s.s.) driven by repeated elements and novel gene families across ecological guilds.</title>
        <authorList>
            <consortium name="Lawrence Berkeley National Laboratory"/>
            <person name="Harder C.B."/>
            <person name="Miyauchi S."/>
            <person name="Viragh M."/>
            <person name="Kuo A."/>
            <person name="Thoen E."/>
            <person name="Andreopoulos B."/>
            <person name="Lu D."/>
            <person name="Skrede I."/>
            <person name="Drula E."/>
            <person name="Henrissat B."/>
            <person name="Morin E."/>
            <person name="Kohler A."/>
            <person name="Barry K."/>
            <person name="LaButti K."/>
            <person name="Morin E."/>
            <person name="Salamov A."/>
            <person name="Lipzen A."/>
            <person name="Mereny Z."/>
            <person name="Hegedus B."/>
            <person name="Baldrian P."/>
            <person name="Stursova M."/>
            <person name="Weitz H."/>
            <person name="Taylor A."/>
            <person name="Grigoriev I.V."/>
            <person name="Nagy L.G."/>
            <person name="Martin F."/>
            <person name="Kauserud H."/>
        </authorList>
    </citation>
    <scope>NUCLEOTIDE SEQUENCE</scope>
    <source>
        <strain evidence="2">CBHHK182m</strain>
    </source>
</reference>
<evidence type="ECO:0000313" key="2">
    <source>
        <dbReference type="EMBL" id="KAJ7771454.1"/>
    </source>
</evidence>
<name>A0AAD7NRC8_9AGAR</name>
<dbReference type="InterPro" id="IPR025870">
    <property type="entry name" value="Glyoxalase-like_dom"/>
</dbReference>
<dbReference type="Gene3D" id="3.10.180.10">
    <property type="entry name" value="2,3-Dihydroxybiphenyl 1,2-Dioxygenase, domain 1"/>
    <property type="match status" value="1"/>
</dbReference>
<dbReference type="AlphaFoldDB" id="A0AAD7NRC8"/>